<dbReference type="Pfam" id="PF00664">
    <property type="entry name" value="ABC_membrane"/>
    <property type="match status" value="1"/>
</dbReference>
<evidence type="ECO:0000256" key="1">
    <source>
        <dbReference type="ARBA" id="ARBA00004651"/>
    </source>
</evidence>
<evidence type="ECO:0000259" key="10">
    <source>
        <dbReference type="PROSITE" id="PS50893"/>
    </source>
</evidence>
<keyword evidence="2" id="KW-0813">Transport</keyword>
<dbReference type="InterPro" id="IPR036640">
    <property type="entry name" value="ABC1_TM_sf"/>
</dbReference>
<keyword evidence="8 9" id="KW-0472">Membrane</keyword>
<dbReference type="CDD" id="cd18541">
    <property type="entry name" value="ABC_6TM_TmrB_like"/>
    <property type="match status" value="1"/>
</dbReference>
<evidence type="ECO:0000256" key="3">
    <source>
        <dbReference type="ARBA" id="ARBA00022475"/>
    </source>
</evidence>
<keyword evidence="13" id="KW-1185">Reference proteome</keyword>
<dbReference type="PANTHER" id="PTHR43394:SF1">
    <property type="entry name" value="ATP-BINDING CASSETTE SUB-FAMILY B MEMBER 10, MITOCHONDRIAL"/>
    <property type="match status" value="1"/>
</dbReference>
<feature type="transmembrane region" description="Helical" evidence="9">
    <location>
        <begin position="135"/>
        <end position="156"/>
    </location>
</feature>
<dbReference type="PANTHER" id="PTHR43394">
    <property type="entry name" value="ATP-DEPENDENT PERMEASE MDL1, MITOCHONDRIAL"/>
    <property type="match status" value="1"/>
</dbReference>
<keyword evidence="7 9" id="KW-1133">Transmembrane helix</keyword>
<evidence type="ECO:0000256" key="7">
    <source>
        <dbReference type="ARBA" id="ARBA00022989"/>
    </source>
</evidence>
<dbReference type="PROSITE" id="PS00211">
    <property type="entry name" value="ABC_TRANSPORTER_1"/>
    <property type="match status" value="1"/>
</dbReference>
<dbReference type="Pfam" id="PF00005">
    <property type="entry name" value="ABC_tran"/>
    <property type="match status" value="1"/>
</dbReference>
<dbReference type="AlphaFoldDB" id="A0A2P6MDU7"/>
<organism evidence="12 13">
    <name type="scientific">Alkalicoccus urumqiensis</name>
    <name type="common">Bacillus urumqiensis</name>
    <dbReference type="NCBI Taxonomy" id="1548213"/>
    <lineage>
        <taxon>Bacteria</taxon>
        <taxon>Bacillati</taxon>
        <taxon>Bacillota</taxon>
        <taxon>Bacilli</taxon>
        <taxon>Bacillales</taxon>
        <taxon>Bacillaceae</taxon>
        <taxon>Alkalicoccus</taxon>
    </lineage>
</organism>
<dbReference type="PROSITE" id="PS50929">
    <property type="entry name" value="ABC_TM1F"/>
    <property type="match status" value="1"/>
</dbReference>
<evidence type="ECO:0000313" key="13">
    <source>
        <dbReference type="Proteomes" id="UP000243650"/>
    </source>
</evidence>
<dbReference type="GO" id="GO:0005524">
    <property type="term" value="F:ATP binding"/>
    <property type="evidence" value="ECO:0007669"/>
    <property type="project" value="UniProtKB-KW"/>
</dbReference>
<sequence length="580" mass="64923">MRVFLDLAWYFKQERKKYTAGILILMAVSALTLIPPYVVGIIVDAITENRVTSAFLWRWLAVLAAIGVSSYILRYIWRIFIFGASIKLARQLRDQLYRHYLNMSFGFYQRRRTGDLMAHATNDIRAVEQTAGAGVLTLVDSVTMGGFVIAAMAFLISWELTLIALIPMPLMAYLTSRYGTMLHQRFKGAQEAFSDLNNKVQESMSGIRVTKAFGMEEKDQEDFRYRSEEVVKKNEAVARVDALFDPTISLVVGSSYLLTVVFGSVYVVSGDMTIGQLTSFTVYLGLLIWPMLAFGWFFNIVERGRASYDRIRGLLKESPDVQEAEKARAAKPEGDISVSLEKAVYPGTEEGLHHVHFHVPRGSTVGIAGRTGSGKSTLLRLLMRDMDPQEGFVMVDGTRLEEYRLDALRGAGALVPQDHFLFSQTIRENLLFASPDAGEREMKIAAEAAGIHNDIQAMPDGYETFVGERGVTLSGGQKQRLSIARALLKNPEMLFIDDALSAVDAETEAHVLAGLKKARRGRTTFITSHRMSTISHADLIIVLDDGWMTEKGTHEELMQSEGWYKWMHQAQQLSGRSEVE</sequence>
<keyword evidence="5" id="KW-0547">Nucleotide-binding</keyword>
<evidence type="ECO:0000256" key="6">
    <source>
        <dbReference type="ARBA" id="ARBA00022840"/>
    </source>
</evidence>
<evidence type="ECO:0000313" key="12">
    <source>
        <dbReference type="EMBL" id="PRO64461.1"/>
    </source>
</evidence>
<feature type="domain" description="ABC transmembrane type-1" evidence="11">
    <location>
        <begin position="20"/>
        <end position="303"/>
    </location>
</feature>
<evidence type="ECO:0000256" key="4">
    <source>
        <dbReference type="ARBA" id="ARBA00022692"/>
    </source>
</evidence>
<dbReference type="SUPFAM" id="SSF90123">
    <property type="entry name" value="ABC transporter transmembrane region"/>
    <property type="match status" value="1"/>
</dbReference>
<dbReference type="OrthoDB" id="9770415at2"/>
<dbReference type="InterPro" id="IPR027417">
    <property type="entry name" value="P-loop_NTPase"/>
</dbReference>
<evidence type="ECO:0000256" key="2">
    <source>
        <dbReference type="ARBA" id="ARBA00022448"/>
    </source>
</evidence>
<protein>
    <submittedName>
        <fullName evidence="12">Multidrug ABC transporter permease/ATP-binding protein</fullName>
    </submittedName>
</protein>
<dbReference type="FunFam" id="3.40.50.300:FF:000221">
    <property type="entry name" value="Multidrug ABC transporter ATP-binding protein"/>
    <property type="match status" value="1"/>
</dbReference>
<dbReference type="Gene3D" id="3.40.50.300">
    <property type="entry name" value="P-loop containing nucleotide triphosphate hydrolases"/>
    <property type="match status" value="1"/>
</dbReference>
<dbReference type="InterPro" id="IPR003439">
    <property type="entry name" value="ABC_transporter-like_ATP-bd"/>
</dbReference>
<feature type="transmembrane region" description="Helical" evidence="9">
    <location>
        <begin position="248"/>
        <end position="268"/>
    </location>
</feature>
<evidence type="ECO:0000256" key="9">
    <source>
        <dbReference type="SAM" id="Phobius"/>
    </source>
</evidence>
<evidence type="ECO:0000256" key="5">
    <source>
        <dbReference type="ARBA" id="ARBA00022741"/>
    </source>
</evidence>
<dbReference type="SUPFAM" id="SSF52540">
    <property type="entry name" value="P-loop containing nucleoside triphosphate hydrolases"/>
    <property type="match status" value="1"/>
</dbReference>
<comment type="subcellular location">
    <subcellularLocation>
        <location evidence="1">Cell membrane</location>
        <topology evidence="1">Multi-pass membrane protein</topology>
    </subcellularLocation>
</comment>
<dbReference type="Gene3D" id="1.20.1560.10">
    <property type="entry name" value="ABC transporter type 1, transmembrane domain"/>
    <property type="match status" value="1"/>
</dbReference>
<feature type="transmembrane region" description="Helical" evidence="9">
    <location>
        <begin position="162"/>
        <end position="180"/>
    </location>
</feature>
<feature type="domain" description="ABC transporter" evidence="10">
    <location>
        <begin position="335"/>
        <end position="570"/>
    </location>
</feature>
<dbReference type="Proteomes" id="UP000243650">
    <property type="component" value="Unassembled WGS sequence"/>
</dbReference>
<comment type="caution">
    <text evidence="12">The sequence shown here is derived from an EMBL/GenBank/DDBJ whole genome shotgun (WGS) entry which is preliminary data.</text>
</comment>
<accession>A0A2P6MDU7</accession>
<dbReference type="SMART" id="SM00382">
    <property type="entry name" value="AAA"/>
    <property type="match status" value="1"/>
</dbReference>
<feature type="transmembrane region" description="Helical" evidence="9">
    <location>
        <begin position="20"/>
        <end position="43"/>
    </location>
</feature>
<dbReference type="InterPro" id="IPR039421">
    <property type="entry name" value="Type_1_exporter"/>
</dbReference>
<feature type="transmembrane region" description="Helical" evidence="9">
    <location>
        <begin position="55"/>
        <end position="77"/>
    </location>
</feature>
<keyword evidence="3" id="KW-1003">Cell membrane</keyword>
<dbReference type="InterPro" id="IPR017871">
    <property type="entry name" value="ABC_transporter-like_CS"/>
</dbReference>
<dbReference type="FunFam" id="1.20.1560.10:FF:000011">
    <property type="entry name" value="Multidrug ABC transporter ATP-binding protein"/>
    <property type="match status" value="1"/>
</dbReference>
<feature type="transmembrane region" description="Helical" evidence="9">
    <location>
        <begin position="280"/>
        <end position="301"/>
    </location>
</feature>
<reference evidence="12 13" key="1">
    <citation type="submission" date="2018-03" db="EMBL/GenBank/DDBJ databases">
        <title>Bacillus urumqiensis sp. nov., a moderately haloalkaliphilic bacterium isolated from a salt lake.</title>
        <authorList>
            <person name="Zhao B."/>
            <person name="Liao Z."/>
        </authorList>
    </citation>
    <scope>NUCLEOTIDE SEQUENCE [LARGE SCALE GENOMIC DNA]</scope>
    <source>
        <strain evidence="12 13">BZ-SZ-XJ18</strain>
    </source>
</reference>
<dbReference type="GO" id="GO:0015421">
    <property type="term" value="F:ABC-type oligopeptide transporter activity"/>
    <property type="evidence" value="ECO:0007669"/>
    <property type="project" value="TreeGrafter"/>
</dbReference>
<dbReference type="GO" id="GO:0016887">
    <property type="term" value="F:ATP hydrolysis activity"/>
    <property type="evidence" value="ECO:0007669"/>
    <property type="project" value="InterPro"/>
</dbReference>
<dbReference type="InterPro" id="IPR011527">
    <property type="entry name" value="ABC1_TM_dom"/>
</dbReference>
<keyword evidence="6 12" id="KW-0067">ATP-binding</keyword>
<dbReference type="EMBL" id="PVNS01000016">
    <property type="protein sequence ID" value="PRO64461.1"/>
    <property type="molecule type" value="Genomic_DNA"/>
</dbReference>
<dbReference type="GO" id="GO:0005886">
    <property type="term" value="C:plasma membrane"/>
    <property type="evidence" value="ECO:0007669"/>
    <property type="project" value="UniProtKB-SubCell"/>
</dbReference>
<dbReference type="InterPro" id="IPR003593">
    <property type="entry name" value="AAA+_ATPase"/>
</dbReference>
<gene>
    <name evidence="12" type="ORF">C6I21_14795</name>
</gene>
<name>A0A2P6MDU7_ALKUR</name>
<evidence type="ECO:0000259" key="11">
    <source>
        <dbReference type="PROSITE" id="PS50929"/>
    </source>
</evidence>
<keyword evidence="4 9" id="KW-0812">Transmembrane</keyword>
<evidence type="ECO:0000256" key="8">
    <source>
        <dbReference type="ARBA" id="ARBA00023136"/>
    </source>
</evidence>
<dbReference type="PROSITE" id="PS50893">
    <property type="entry name" value="ABC_TRANSPORTER_2"/>
    <property type="match status" value="1"/>
</dbReference>
<proteinExistence type="predicted"/>
<dbReference type="RefSeq" id="WP_105960249.1">
    <property type="nucleotide sequence ID" value="NZ_PVNS01000016.1"/>
</dbReference>